<dbReference type="Gene3D" id="2.170.130.10">
    <property type="entry name" value="TonB-dependent receptor, plug domain"/>
    <property type="match status" value="1"/>
</dbReference>
<keyword evidence="14" id="KW-0675">Receptor</keyword>
<dbReference type="Proteomes" id="UP000199754">
    <property type="component" value="Chromosome"/>
</dbReference>
<keyword evidence="5 9" id="KW-0812">Transmembrane</keyword>
<organism evidence="14 15">
    <name type="scientific">Pseudosulfitobacter pseudonitzschiae</name>
    <dbReference type="NCBI Taxonomy" id="1402135"/>
    <lineage>
        <taxon>Bacteria</taxon>
        <taxon>Pseudomonadati</taxon>
        <taxon>Pseudomonadota</taxon>
        <taxon>Alphaproteobacteria</taxon>
        <taxon>Rhodobacterales</taxon>
        <taxon>Roseobacteraceae</taxon>
        <taxon>Pseudosulfitobacter</taxon>
    </lineage>
</organism>
<dbReference type="InterPro" id="IPR037066">
    <property type="entry name" value="Plug_dom_sf"/>
</dbReference>
<dbReference type="GO" id="GO:0009279">
    <property type="term" value="C:cell outer membrane"/>
    <property type="evidence" value="ECO:0007669"/>
    <property type="project" value="UniProtKB-SubCell"/>
</dbReference>
<protein>
    <submittedName>
        <fullName evidence="14">TonB-dependent heme receptor A</fullName>
    </submittedName>
</protein>
<evidence type="ECO:0000313" key="15">
    <source>
        <dbReference type="Proteomes" id="UP000199754"/>
    </source>
</evidence>
<dbReference type="CDD" id="cd01347">
    <property type="entry name" value="ligand_gated_channel"/>
    <property type="match status" value="1"/>
</dbReference>
<keyword evidence="3 9" id="KW-0813">Transport</keyword>
<evidence type="ECO:0000256" key="3">
    <source>
        <dbReference type="ARBA" id="ARBA00022448"/>
    </source>
</evidence>
<evidence type="ECO:0000256" key="6">
    <source>
        <dbReference type="ARBA" id="ARBA00023077"/>
    </source>
</evidence>
<gene>
    <name evidence="14" type="primary">tdhA</name>
    <name evidence="14" type="ORF">SULPSESMR1_00914</name>
</gene>
<dbReference type="Pfam" id="PF07715">
    <property type="entry name" value="Plug"/>
    <property type="match status" value="1"/>
</dbReference>
<dbReference type="KEGG" id="spse:SULPSESMR1_00914"/>
<dbReference type="InterPro" id="IPR000531">
    <property type="entry name" value="Beta-barrel_TonB"/>
</dbReference>
<dbReference type="GO" id="GO:0044718">
    <property type="term" value="P:siderophore transmembrane transport"/>
    <property type="evidence" value="ECO:0007669"/>
    <property type="project" value="TreeGrafter"/>
</dbReference>
<evidence type="ECO:0000256" key="4">
    <source>
        <dbReference type="ARBA" id="ARBA00022452"/>
    </source>
</evidence>
<dbReference type="PROSITE" id="PS52016">
    <property type="entry name" value="TONB_DEPENDENT_REC_3"/>
    <property type="match status" value="1"/>
</dbReference>
<dbReference type="PANTHER" id="PTHR30069">
    <property type="entry name" value="TONB-DEPENDENT OUTER MEMBRANE RECEPTOR"/>
    <property type="match status" value="1"/>
</dbReference>
<dbReference type="PANTHER" id="PTHR30069:SF41">
    <property type="entry name" value="HEME_HEMOPEXIN UTILIZATION PROTEIN C"/>
    <property type="match status" value="1"/>
</dbReference>
<keyword evidence="4 9" id="KW-1134">Transmembrane beta strand</keyword>
<feature type="domain" description="TonB-dependent receptor plug" evidence="13">
    <location>
        <begin position="52"/>
        <end position="165"/>
    </location>
</feature>
<sequence length="669" mass="72894">MSFRTTKAKLSASTAALIAISAASGAFAQDAADADGYLGTIVLGEGKRTVQTDTAVPVTIVDQAEIEDRQAGTIAELIDTVPGVTLVNGTTAAGSGINIRGYGANSTYGTDGKVLVQIDGATKGSEELYRIGSQLYTDPFLYREIEVLRGTIGSFEYGSGVFGGVVRLETIDASDLTGGELGFVGRQTLEFSTNGNGLASSTTLAWQPDEQFEVLFNYSRRQLGVRTDGDGNQINPNAGDIDDPSGLLKARYTFGAGNDQFVEFSYTKTQQEQFDVPYDQFGTAAFGNVDRYIENEVATLRYNYNPGDVSWLNVTAEILYSDELVESEAIVGPNPLLDADNRYRTTTLRVKNEALFSTGAVAHQLRTGIEYIQRERTDATAGSAPGGTKEALAFYAVDEMRIGDRWTITPALRYENQTITQDPINGNATYDKDALMGGVSARYAFGNGWAVFGSAAYTENLPIIDDIDDSVYIGQSEKGRSYEIGVAYDGVDVFRSGDSLAFKINYYNDHLTDLTTYVGRPETETVTAVDREGIELEAAYAMENGYYIDANAHISNGTAYKKNSVFAPRGDWIQNPQDNLRLTVGRKFGEELDLSWETELAKRYDEGGFVSPGFGVHNLRATYVPQSGMLEGTNMRFGVENLFDKAYQPRLSTRNATGRTFKVTLSKTF</sequence>
<evidence type="ECO:0000313" key="14">
    <source>
        <dbReference type="EMBL" id="ASM71742.1"/>
    </source>
</evidence>
<evidence type="ECO:0000259" key="12">
    <source>
        <dbReference type="Pfam" id="PF00593"/>
    </source>
</evidence>
<evidence type="ECO:0000259" key="13">
    <source>
        <dbReference type="Pfam" id="PF07715"/>
    </source>
</evidence>
<dbReference type="SUPFAM" id="SSF56935">
    <property type="entry name" value="Porins"/>
    <property type="match status" value="1"/>
</dbReference>
<dbReference type="RefSeq" id="WP_089419743.1">
    <property type="nucleotide sequence ID" value="NZ_CP022415.1"/>
</dbReference>
<keyword evidence="6 10" id="KW-0798">TonB box</keyword>
<dbReference type="OrthoDB" id="9796221at2"/>
<dbReference type="EMBL" id="CP022415">
    <property type="protein sequence ID" value="ASM71742.1"/>
    <property type="molecule type" value="Genomic_DNA"/>
</dbReference>
<keyword evidence="11" id="KW-0732">Signal</keyword>
<evidence type="ECO:0000256" key="10">
    <source>
        <dbReference type="RuleBase" id="RU003357"/>
    </source>
</evidence>
<dbReference type="Gene3D" id="2.40.170.20">
    <property type="entry name" value="TonB-dependent receptor, beta-barrel domain"/>
    <property type="match status" value="1"/>
</dbReference>
<dbReference type="InterPro" id="IPR012910">
    <property type="entry name" value="Plug_dom"/>
</dbReference>
<evidence type="ECO:0000256" key="2">
    <source>
        <dbReference type="ARBA" id="ARBA00009810"/>
    </source>
</evidence>
<accession>A0A221JYB9</accession>
<evidence type="ECO:0000256" key="5">
    <source>
        <dbReference type="ARBA" id="ARBA00022692"/>
    </source>
</evidence>
<dbReference type="STRING" id="1402135.SAMN05444149_105146"/>
<name>A0A221JYB9_9RHOB</name>
<feature type="chain" id="PRO_5012488287" evidence="11">
    <location>
        <begin position="29"/>
        <end position="669"/>
    </location>
</feature>
<dbReference type="AlphaFoldDB" id="A0A221JYB9"/>
<dbReference type="InterPro" id="IPR039426">
    <property type="entry name" value="TonB-dep_rcpt-like"/>
</dbReference>
<dbReference type="InterPro" id="IPR036942">
    <property type="entry name" value="Beta-barrel_TonB_sf"/>
</dbReference>
<keyword evidence="8 9" id="KW-0998">Cell outer membrane</keyword>
<dbReference type="Pfam" id="PF00593">
    <property type="entry name" value="TonB_dep_Rec_b-barrel"/>
    <property type="match status" value="1"/>
</dbReference>
<feature type="domain" description="TonB-dependent receptor-like beta-barrel" evidence="12">
    <location>
        <begin position="255"/>
        <end position="642"/>
    </location>
</feature>
<evidence type="ECO:0000256" key="8">
    <source>
        <dbReference type="ARBA" id="ARBA00023237"/>
    </source>
</evidence>
<comment type="subcellular location">
    <subcellularLocation>
        <location evidence="1 9">Cell outer membrane</location>
        <topology evidence="1 9">Multi-pass membrane protein</topology>
    </subcellularLocation>
</comment>
<feature type="signal peptide" evidence="11">
    <location>
        <begin position="1"/>
        <end position="28"/>
    </location>
</feature>
<keyword evidence="15" id="KW-1185">Reference proteome</keyword>
<comment type="similarity">
    <text evidence="2 9 10">Belongs to the TonB-dependent receptor family.</text>
</comment>
<evidence type="ECO:0000256" key="11">
    <source>
        <dbReference type="SAM" id="SignalP"/>
    </source>
</evidence>
<evidence type="ECO:0000256" key="7">
    <source>
        <dbReference type="ARBA" id="ARBA00023136"/>
    </source>
</evidence>
<reference evidence="14 15" key="1">
    <citation type="submission" date="2017-07" db="EMBL/GenBank/DDBJ databases">
        <title>Genome Sequence of Sulfitobacter pseudonitzschiae Strain SMR1 Isolated from a culture of the Diatom Skeletonema marinoi.</title>
        <authorList>
            <person name="Topel M."/>
            <person name="Pinder M.I.M."/>
            <person name="Johansson O.N."/>
            <person name="Kourtchenko O."/>
            <person name="Godhe A."/>
            <person name="Clarke A.K."/>
        </authorList>
    </citation>
    <scope>NUCLEOTIDE SEQUENCE [LARGE SCALE GENOMIC DNA]</scope>
    <source>
        <strain evidence="14 15">SMR1</strain>
    </source>
</reference>
<proteinExistence type="inferred from homology"/>
<dbReference type="GO" id="GO:0015344">
    <property type="term" value="F:siderophore uptake transmembrane transporter activity"/>
    <property type="evidence" value="ECO:0007669"/>
    <property type="project" value="TreeGrafter"/>
</dbReference>
<keyword evidence="7 9" id="KW-0472">Membrane</keyword>
<evidence type="ECO:0000256" key="9">
    <source>
        <dbReference type="PROSITE-ProRule" id="PRU01360"/>
    </source>
</evidence>
<evidence type="ECO:0000256" key="1">
    <source>
        <dbReference type="ARBA" id="ARBA00004571"/>
    </source>
</evidence>